<evidence type="ECO:0000256" key="1">
    <source>
        <dbReference type="ARBA" id="ARBA00010790"/>
    </source>
</evidence>
<dbReference type="GO" id="GO:0050660">
    <property type="term" value="F:flavin adenine dinucleotide binding"/>
    <property type="evidence" value="ECO:0007669"/>
    <property type="project" value="InterPro"/>
</dbReference>
<dbReference type="PROSITE" id="PS00623">
    <property type="entry name" value="GMC_OXRED_1"/>
    <property type="match status" value="1"/>
</dbReference>
<evidence type="ECO:0000259" key="3">
    <source>
        <dbReference type="PROSITE" id="PS00623"/>
    </source>
</evidence>
<dbReference type="PANTHER" id="PTHR11552">
    <property type="entry name" value="GLUCOSE-METHANOL-CHOLINE GMC OXIDOREDUCTASE"/>
    <property type="match status" value="1"/>
</dbReference>
<dbReference type="GO" id="GO:0016614">
    <property type="term" value="F:oxidoreductase activity, acting on CH-OH group of donors"/>
    <property type="evidence" value="ECO:0007669"/>
    <property type="project" value="InterPro"/>
</dbReference>
<dbReference type="Proteomes" id="UP000008820">
    <property type="component" value="Chromosome 3"/>
</dbReference>
<evidence type="ECO:0000313" key="5">
    <source>
        <dbReference type="Proteomes" id="UP000008820"/>
    </source>
</evidence>
<proteinExistence type="inferred from homology"/>
<comment type="similarity">
    <text evidence="1 2">Belongs to the GMC oxidoreductase family.</text>
</comment>
<dbReference type="InterPro" id="IPR007867">
    <property type="entry name" value="GMC_OxRtase_C"/>
</dbReference>
<dbReference type="Gene3D" id="3.50.50.60">
    <property type="entry name" value="FAD/NAD(P)-binding domain"/>
    <property type="match status" value="1"/>
</dbReference>
<keyword evidence="2" id="KW-0274">FAD</keyword>
<dbReference type="InterPro" id="IPR012132">
    <property type="entry name" value="GMC_OxRdtase"/>
</dbReference>
<dbReference type="AlphaFoldDB" id="A0A1S4FLM7"/>
<protein>
    <recommendedName>
        <fullName evidence="3">Glucose-methanol-choline oxidoreductase N-terminal domain-containing protein</fullName>
    </recommendedName>
</protein>
<dbReference type="Pfam" id="PF05199">
    <property type="entry name" value="GMC_oxred_C"/>
    <property type="match status" value="1"/>
</dbReference>
<reference evidence="4 5" key="1">
    <citation type="submission" date="2017-06" db="EMBL/GenBank/DDBJ databases">
        <title>Aedes aegypti genome working group (AGWG) sequencing and assembly.</title>
        <authorList>
            <consortium name="Aedes aegypti Genome Working Group (AGWG)"/>
            <person name="Matthews B.J."/>
        </authorList>
    </citation>
    <scope>NUCLEOTIDE SEQUENCE [LARGE SCALE GENOMIC DNA]</scope>
    <source>
        <strain evidence="4 5">LVP_AGWG</strain>
    </source>
</reference>
<accession>A0A1S4FLM7</accession>
<evidence type="ECO:0000313" key="4">
    <source>
        <dbReference type="EnsemblMetazoa" id="AAEL009204-PA"/>
    </source>
</evidence>
<dbReference type="OrthoDB" id="269227at2759"/>
<dbReference type="SUPFAM" id="SSF54373">
    <property type="entry name" value="FAD-linked reductases, C-terminal domain"/>
    <property type="match status" value="1"/>
</dbReference>
<feature type="domain" description="Glucose-methanol-choline oxidoreductase N-terminal" evidence="3">
    <location>
        <begin position="143"/>
        <end position="166"/>
    </location>
</feature>
<reference evidence="4" key="2">
    <citation type="submission" date="2020-05" db="UniProtKB">
        <authorList>
            <consortium name="EnsemblMetazoa"/>
        </authorList>
    </citation>
    <scope>IDENTIFICATION</scope>
    <source>
        <strain evidence="4">LVP_AGWG</strain>
    </source>
</reference>
<dbReference type="InterPro" id="IPR000172">
    <property type="entry name" value="GMC_OxRdtase_N"/>
</dbReference>
<sequence length="628" mass="69987">MKLSVWTSLVLLVCLSGPCIATVVRKLTLLGPYGNHTLGDYVDFSSAWGLDYGNPNPKIRKSYDFIVVGAGPAGCSVANHLSENPDVTVLLLELGKAEIAPTQDIPSGFLFQTATDYNFGYLSQPQTKGCQGLINKQCAFHHGRGLGGSTIINNMIYTRGNWRDFDGWNASGNPGWSYREVLPYFIKAENANLRDFGNNGFHGKDGYLSVEDIPYRSRLASTFIQSAEMAGLPYIDYNTMDQLGSSYIQSNTKRGIRWTAARALLNPIRNRKNLHVLTRAWATKVLIDKSKVAYGVVYTRDKKTYTVKAKREVILSAGAFGSAKLLMLSGVGPKSHLQDLGIDVIKDLPVGETLYEHPGVLGPVFLVTKPIDNNINFESLITLPNIIKYLFGQGPFTSAFTETVGYVKSPVSPYPDDPDWPDLEIILSALQIGDDPTTAGRTYFRVNDGIRESYFRPLFHTRAFMYLPLLMHSRSKGSIKLKSTNPYDHPLFNYTYFDDDRDLQALVYAIKEAIRITGQKPFIDIGVEQYTRKLPGCEEFEFNSDDYWRCYVRTLTGSYYHYVGTCKMGPKSDPSAVVDARLRVYGVEKLRVVDIGIVPRPPSAHTAAMAYMIGDKGSDMIKEDNDLA</sequence>
<dbReference type="Pfam" id="PF00732">
    <property type="entry name" value="GMC_oxred_N"/>
    <property type="match status" value="1"/>
</dbReference>
<dbReference type="PANTHER" id="PTHR11552:SF208">
    <property type="entry name" value="RE36204P-RELATED"/>
    <property type="match status" value="1"/>
</dbReference>
<keyword evidence="5" id="KW-1185">Reference proteome</keyword>
<dbReference type="InterPro" id="IPR036188">
    <property type="entry name" value="FAD/NAD-bd_sf"/>
</dbReference>
<dbReference type="VEuPathDB" id="VectorBase:AAEL009204"/>
<name>A0A1S4FLM7_AEDAE</name>
<dbReference type="InParanoid" id="A0A1S4FLM7"/>
<dbReference type="Gene3D" id="3.30.560.10">
    <property type="entry name" value="Glucose Oxidase, domain 3"/>
    <property type="match status" value="1"/>
</dbReference>
<dbReference type="SUPFAM" id="SSF51905">
    <property type="entry name" value="FAD/NAD(P)-binding domain"/>
    <property type="match status" value="1"/>
</dbReference>
<keyword evidence="2" id="KW-0285">Flavoprotein</keyword>
<evidence type="ECO:0000256" key="2">
    <source>
        <dbReference type="RuleBase" id="RU003968"/>
    </source>
</evidence>
<organism evidence="4 5">
    <name type="scientific">Aedes aegypti</name>
    <name type="common">Yellowfever mosquito</name>
    <name type="synonym">Culex aegypti</name>
    <dbReference type="NCBI Taxonomy" id="7159"/>
    <lineage>
        <taxon>Eukaryota</taxon>
        <taxon>Metazoa</taxon>
        <taxon>Ecdysozoa</taxon>
        <taxon>Arthropoda</taxon>
        <taxon>Hexapoda</taxon>
        <taxon>Insecta</taxon>
        <taxon>Pterygota</taxon>
        <taxon>Neoptera</taxon>
        <taxon>Endopterygota</taxon>
        <taxon>Diptera</taxon>
        <taxon>Nematocera</taxon>
        <taxon>Culicoidea</taxon>
        <taxon>Culicidae</taxon>
        <taxon>Culicinae</taxon>
        <taxon>Aedini</taxon>
        <taxon>Aedes</taxon>
        <taxon>Stegomyia</taxon>
    </lineage>
</organism>
<gene>
    <name evidence="4" type="primary">5571618</name>
</gene>
<dbReference type="EnsemblMetazoa" id="AAEL009204-RA">
    <property type="protein sequence ID" value="AAEL009204-PA"/>
    <property type="gene ID" value="AAEL009204"/>
</dbReference>
<dbReference type="PIRSF" id="PIRSF000137">
    <property type="entry name" value="Alcohol_oxidase"/>
    <property type="match status" value="1"/>
</dbReference>